<dbReference type="PATRIC" id="fig|316.101.peg.424"/>
<comment type="caution">
    <text evidence="1">The sequence shown here is derived from an EMBL/GenBank/DDBJ whole genome shotgun (WGS) entry which is preliminary data.</text>
</comment>
<dbReference type="EMBL" id="JYHV01000011">
    <property type="protein sequence ID" value="KJH83275.1"/>
    <property type="molecule type" value="Genomic_DNA"/>
</dbReference>
<accession>A0A0D9AQI6</accession>
<protein>
    <submittedName>
        <fullName evidence="1">Uncharacterized protein</fullName>
    </submittedName>
</protein>
<name>A0A0D9AQI6_STUST</name>
<proteinExistence type="predicted"/>
<reference evidence="1 2" key="1">
    <citation type="submission" date="2015-02" db="EMBL/GenBank/DDBJ databases">
        <title>Draft genome sequence of Pseudomonas stutzeri NT0128 isolated from wheat (Triticum turgidum) rhizosphere.</title>
        <authorList>
            <person name="Tovi N."/>
            <person name="Frenk S."/>
            <person name="Hadar Y."/>
            <person name="Minz D."/>
        </authorList>
    </citation>
    <scope>NUCLEOTIDE SEQUENCE [LARGE SCALE GENOMIC DNA]</scope>
    <source>
        <strain evidence="1 2">NT0128</strain>
    </source>
</reference>
<evidence type="ECO:0000313" key="1">
    <source>
        <dbReference type="EMBL" id="KJH83275.1"/>
    </source>
</evidence>
<dbReference type="Proteomes" id="UP000032487">
    <property type="component" value="Unassembled WGS sequence"/>
</dbReference>
<dbReference type="AlphaFoldDB" id="A0A0D9AQI6"/>
<sequence>MTELKRYRIHYLINGKPSSLTLSSFEEPDMEQAELEILLHHVREPRAAIDAPWEIPVRPSEDSRMAELGVSDIQIEEEPNR</sequence>
<dbReference type="OrthoDB" id="6899794at2"/>
<gene>
    <name evidence="1" type="ORF">UF78_04210</name>
</gene>
<dbReference type="RefSeq" id="WP_045160784.1">
    <property type="nucleotide sequence ID" value="NZ_JYHV01000011.1"/>
</dbReference>
<evidence type="ECO:0000313" key="2">
    <source>
        <dbReference type="Proteomes" id="UP000032487"/>
    </source>
</evidence>
<organism evidence="1 2">
    <name type="scientific">Stutzerimonas stutzeri</name>
    <name type="common">Pseudomonas stutzeri</name>
    <dbReference type="NCBI Taxonomy" id="316"/>
    <lineage>
        <taxon>Bacteria</taxon>
        <taxon>Pseudomonadati</taxon>
        <taxon>Pseudomonadota</taxon>
        <taxon>Gammaproteobacteria</taxon>
        <taxon>Pseudomonadales</taxon>
        <taxon>Pseudomonadaceae</taxon>
        <taxon>Stutzerimonas</taxon>
    </lineage>
</organism>